<dbReference type="PANTHER" id="PTHR22803">
    <property type="entry name" value="MANNOSE, PHOSPHOLIPASE, LECTIN RECEPTOR RELATED"/>
    <property type="match status" value="1"/>
</dbReference>
<dbReference type="GO" id="GO:0030246">
    <property type="term" value="F:carbohydrate binding"/>
    <property type="evidence" value="ECO:0007669"/>
    <property type="project" value="UniProtKB-KW"/>
</dbReference>
<sequence length="169" mass="19793">MFQVCELKEQPIPTVMIQSDLCSQNEGLPSDGTEIIIRPSCASGWFYYQSNCYGYFQKLRNWSEAELECQLYGNGTHLASVLDLKEASVIAEYISGYQKVQPFWIGLHDPQKRQLWQWIDGTMYLYKTWKNRSTSGAKHCAEISPKDNFLTWNQNECKKRQHFLCKYRP</sequence>
<keyword evidence="3" id="KW-0430">Lectin</keyword>
<dbReference type="CDD" id="cd03594">
    <property type="entry name" value="CLECT_REG-1_like"/>
    <property type="match status" value="1"/>
</dbReference>
<accession>A0A8B7WIY2</accession>
<proteinExistence type="predicted"/>
<dbReference type="InterPro" id="IPR050111">
    <property type="entry name" value="C-type_lectin/snaclec_domain"/>
</dbReference>
<dbReference type="PRINTS" id="PR01504">
    <property type="entry name" value="PNCREATITSAP"/>
</dbReference>
<dbReference type="InterPro" id="IPR016186">
    <property type="entry name" value="C-type_lectin-like/link_sf"/>
</dbReference>
<dbReference type="AlphaFoldDB" id="A0A8B7WIY2"/>
<keyword evidence="4" id="KW-1015">Disulfide bond</keyword>
<dbReference type="SMART" id="SM00034">
    <property type="entry name" value="CLECT"/>
    <property type="match status" value="1"/>
</dbReference>
<reference evidence="6" key="1">
    <citation type="submission" date="2025-08" db="UniProtKB">
        <authorList>
            <consortium name="RefSeq"/>
        </authorList>
    </citation>
    <scope>IDENTIFICATION</scope>
    <source>
        <tissue evidence="6">Leukocyte</tissue>
    </source>
</reference>
<organism evidence="6">
    <name type="scientific">Castor canadensis</name>
    <name type="common">American beaver</name>
    <dbReference type="NCBI Taxonomy" id="51338"/>
    <lineage>
        <taxon>Eukaryota</taxon>
        <taxon>Metazoa</taxon>
        <taxon>Chordata</taxon>
        <taxon>Craniata</taxon>
        <taxon>Vertebrata</taxon>
        <taxon>Euteleostomi</taxon>
        <taxon>Mammalia</taxon>
        <taxon>Eutheria</taxon>
        <taxon>Euarchontoglires</taxon>
        <taxon>Glires</taxon>
        <taxon>Rodentia</taxon>
        <taxon>Castorimorpha</taxon>
        <taxon>Castoridae</taxon>
        <taxon>Castor</taxon>
    </lineage>
</organism>
<evidence type="ECO:0000256" key="1">
    <source>
        <dbReference type="ARBA" id="ARBA00004613"/>
    </source>
</evidence>
<dbReference type="KEGG" id="ccan:109702726"/>
<dbReference type="Gene3D" id="3.10.100.10">
    <property type="entry name" value="Mannose-Binding Protein A, subunit A"/>
    <property type="match status" value="1"/>
</dbReference>
<evidence type="ECO:0000256" key="3">
    <source>
        <dbReference type="ARBA" id="ARBA00022734"/>
    </source>
</evidence>
<evidence type="ECO:0000259" key="5">
    <source>
        <dbReference type="PROSITE" id="PS50041"/>
    </source>
</evidence>
<name>A0A8B7WIY2_CASCN</name>
<dbReference type="PROSITE" id="PS50041">
    <property type="entry name" value="C_TYPE_LECTIN_2"/>
    <property type="match status" value="1"/>
</dbReference>
<evidence type="ECO:0000313" key="6">
    <source>
        <dbReference type="RefSeq" id="XP_020043589.1"/>
    </source>
</evidence>
<protein>
    <submittedName>
        <fullName evidence="6">Regenerating islet-derived protein 4</fullName>
    </submittedName>
</protein>
<dbReference type="GO" id="GO:0005576">
    <property type="term" value="C:extracellular region"/>
    <property type="evidence" value="ECO:0007669"/>
    <property type="project" value="UniProtKB-SubCell"/>
</dbReference>
<evidence type="ECO:0000256" key="4">
    <source>
        <dbReference type="ARBA" id="ARBA00023157"/>
    </source>
</evidence>
<dbReference type="CTD" id="83998"/>
<keyword evidence="2" id="KW-0964">Secreted</keyword>
<comment type="subcellular location">
    <subcellularLocation>
        <location evidence="1">Secreted</location>
    </subcellularLocation>
</comment>
<dbReference type="InterPro" id="IPR001304">
    <property type="entry name" value="C-type_lectin-like"/>
</dbReference>
<dbReference type="InterPro" id="IPR016187">
    <property type="entry name" value="CTDL_fold"/>
</dbReference>
<dbReference type="RefSeq" id="XP_020043589.1">
    <property type="nucleotide sequence ID" value="XM_020188000.1"/>
</dbReference>
<dbReference type="SUPFAM" id="SSF56436">
    <property type="entry name" value="C-type lectin-like"/>
    <property type="match status" value="1"/>
</dbReference>
<feature type="domain" description="C-type lectin" evidence="5">
    <location>
        <begin position="48"/>
        <end position="166"/>
    </location>
</feature>
<gene>
    <name evidence="6" type="primary">Reg4</name>
</gene>
<dbReference type="Pfam" id="PF00059">
    <property type="entry name" value="Lectin_C"/>
    <property type="match status" value="1"/>
</dbReference>
<evidence type="ECO:0000256" key="2">
    <source>
        <dbReference type="ARBA" id="ARBA00022525"/>
    </source>
</evidence>
<dbReference type="OrthoDB" id="441660at2759"/>
<dbReference type="FunFam" id="3.10.100.10:FF:000015">
    <property type="entry name" value="C-type lectin Cal"/>
    <property type="match status" value="1"/>
</dbReference>